<dbReference type="EMBL" id="PZKL01000037">
    <property type="protein sequence ID" value="PTH80019.1"/>
    <property type="molecule type" value="Genomic_DNA"/>
</dbReference>
<dbReference type="AlphaFoldDB" id="A0A2T4MZK4"/>
<dbReference type="RefSeq" id="WP_107683901.1">
    <property type="nucleotide sequence ID" value="NZ_PZKL01000037.1"/>
</dbReference>
<name>A0A2T4MZK4_AERVE</name>
<proteinExistence type="predicted"/>
<comment type="caution">
    <text evidence="1">The sequence shown here is derived from an EMBL/GenBank/DDBJ whole genome shotgun (WGS) entry which is preliminary data.</text>
</comment>
<evidence type="ECO:0000313" key="2">
    <source>
        <dbReference type="Proteomes" id="UP000241986"/>
    </source>
</evidence>
<accession>A0A2T4MZK4</accession>
<gene>
    <name evidence="1" type="ORF">DAA48_15760</name>
</gene>
<dbReference type="Proteomes" id="UP000241986">
    <property type="component" value="Unassembled WGS sequence"/>
</dbReference>
<sequence>MLQFDINKLRSVYVYLLKVTGDYLYVTTHRNGEPYLSTAEDQVSYRDHKVTKIKIHRSVSQGFFKFNVMKEFSSPRLASLNYYGSDIIGVEIQMFNRRLGAFQAAENWQSNFSKVIVKLGDAIKDAENVWINGQEIFWVKNAEDTRSMFNITNDGSYFIQMVNYVKLSKMGLDRFQKQKTAKEISSVNTDSAEELHETVSSAYLPLSTGCVLAYKPNAAYPDLEQIVVYSPVLSADKEFGTSNKDEVRMVYSIASETNPSYPTIEFAIRAAKTIGKLYGYAETDFLDIPSIIKKTGMVNLQKISEKCRFKTPMNMRATTSISWLMGFLHRETDLNNLRDLSKMFKFIINNGLVYRNSIKTFYREGVKEHDIPLINLADFKSEIDDADLLVPNDATEPVAA</sequence>
<organism evidence="1 2">
    <name type="scientific">Aeromonas veronii</name>
    <dbReference type="NCBI Taxonomy" id="654"/>
    <lineage>
        <taxon>Bacteria</taxon>
        <taxon>Pseudomonadati</taxon>
        <taxon>Pseudomonadota</taxon>
        <taxon>Gammaproteobacteria</taxon>
        <taxon>Aeromonadales</taxon>
        <taxon>Aeromonadaceae</taxon>
        <taxon>Aeromonas</taxon>
    </lineage>
</organism>
<reference evidence="1 2" key="1">
    <citation type="submission" date="2018-03" db="EMBL/GenBank/DDBJ databases">
        <title>Aeromonas veronii whole genome sequencing and analysis.</title>
        <authorList>
            <person name="Xie H."/>
            <person name="Liu T."/>
            <person name="Wang K."/>
        </authorList>
    </citation>
    <scope>NUCLEOTIDE SEQUENCE [LARGE SCALE GENOMIC DNA]</scope>
    <source>
        <strain evidence="1 2">XH.VA.1</strain>
    </source>
</reference>
<evidence type="ECO:0000313" key="1">
    <source>
        <dbReference type="EMBL" id="PTH80019.1"/>
    </source>
</evidence>
<protein>
    <submittedName>
        <fullName evidence="1">Uncharacterized protein</fullName>
    </submittedName>
</protein>